<keyword evidence="1" id="KW-0378">Hydrolase</keyword>
<sequence>MITSEKLVGSENYLSWSTFVELWFMGQGYEDHLVTQEADIPEVDKVQWRKIDAQLTSSSWFLTLIGLRPDLETVRNQILSSSSVPSLDDVFARLLRISSTQTLPSDNTSDSSVLVSQTKLSRRTQWVFSSLTVSMTTISAIRPPNSGASDHISGNKDLFSSFTTTSALPTVTLANGSQTMAKGFGFAHPLPSLPLHSVLYAPECLFNLISISKITRTLNCSITFSDKFVTLQDRSTGKTIGIGHESQGLYHLTSPSPAVCISIDAPLLIHSRLGHPSLSKFQKMAKSPFELVHTDVWGPCRTTSTLGFQYFVTFIDDYSRCTCDNAREYFSTPFTSFMSQPGIIHQSSCAHTPQQNGVAERKNRHLVETARTLLLHNHVPFRFWGGRYSYSMTNFLPEPQNASSWDIPNFKRVIVVIPLRLIATFSPLMSLSLRTHHFSPPLSLFLFLKSYPFPLSPHLMQCLLGPLQVYHHRHRVAIPPSLAAVPADSPPIPSASPAPALPPSADLPIALRKGNRSTRNPHLIYNFLSYHRLSSPYSAFVYAISSVSLPKSTPEALSHLGWRQAMVDEMAALHSNGTWDLVVLPSGKSTVGCRWVYTVKVGPDGQVDRLKARLVAKGYTQVYGSDYGDTFSPVAKIASVRLLLSMAAMRSWPLYQLRHSLYGLKQSPRVWFSRFSSVVQEFGMFHSTADHSVFYHHNSSGQCIYLVVYVDDIVITGNDQNGIQKLKQHLFTHFQTKDLGKLKYFLGIEIAQSSSGVVLSQRKYALDILEETSMLDCKPVDTPMDPNVKLISGQGEPLGDPGRYRRLVGKLNYLTITRSDISFPVSVVSQFLQSPCDSHWDAVIRILRYIKSTPGQGVLYENRGHTQVVGYTDADWADSPTDRRSTSGYCVFIGGNLVSWKSKKQDVVARSSVEAEYRAMALATCELIWLKHLLRELRFGKDEQMKLICDNQAALHIASKPIFHERTKHIEVDCHFIREKIASGCVTTSFVNSNYQLADIFTKSLRGPRIKYICNKLGAYNIYAPT</sequence>
<dbReference type="Pfam" id="PF22936">
    <property type="entry name" value="Pol_BBD"/>
    <property type="match status" value="1"/>
</dbReference>
<dbReference type="PANTHER" id="PTHR11439">
    <property type="entry name" value="GAG-POL-RELATED RETROTRANSPOSON"/>
    <property type="match status" value="1"/>
</dbReference>
<evidence type="ECO:0000313" key="4">
    <source>
        <dbReference type="Proteomes" id="UP000288805"/>
    </source>
</evidence>
<dbReference type="InterPro" id="IPR013103">
    <property type="entry name" value="RVT_2"/>
</dbReference>
<organism evidence="3 4">
    <name type="scientific">Vitis vinifera</name>
    <name type="common">Grape</name>
    <dbReference type="NCBI Taxonomy" id="29760"/>
    <lineage>
        <taxon>Eukaryota</taxon>
        <taxon>Viridiplantae</taxon>
        <taxon>Streptophyta</taxon>
        <taxon>Embryophyta</taxon>
        <taxon>Tracheophyta</taxon>
        <taxon>Spermatophyta</taxon>
        <taxon>Magnoliopsida</taxon>
        <taxon>eudicotyledons</taxon>
        <taxon>Gunneridae</taxon>
        <taxon>Pentapetalae</taxon>
        <taxon>rosids</taxon>
        <taxon>Vitales</taxon>
        <taxon>Vitaceae</taxon>
        <taxon>Viteae</taxon>
        <taxon>Vitis</taxon>
    </lineage>
</organism>
<proteinExistence type="predicted"/>
<comment type="caution">
    <text evidence="3">The sequence shown here is derived from an EMBL/GenBank/DDBJ whole genome shotgun (WGS) entry which is preliminary data.</text>
</comment>
<dbReference type="GO" id="GO:0015074">
    <property type="term" value="P:DNA integration"/>
    <property type="evidence" value="ECO:0007669"/>
    <property type="project" value="InterPro"/>
</dbReference>
<dbReference type="Pfam" id="PF13976">
    <property type="entry name" value="gag_pre-integrs"/>
    <property type="match status" value="1"/>
</dbReference>
<dbReference type="SUPFAM" id="SSF53098">
    <property type="entry name" value="Ribonuclease H-like"/>
    <property type="match status" value="1"/>
</dbReference>
<dbReference type="PROSITE" id="PS50994">
    <property type="entry name" value="INTEGRASE"/>
    <property type="match status" value="1"/>
</dbReference>
<dbReference type="InterPro" id="IPR012337">
    <property type="entry name" value="RNaseH-like_sf"/>
</dbReference>
<dbReference type="InterPro" id="IPR054722">
    <property type="entry name" value="PolX-like_BBD"/>
</dbReference>
<keyword evidence="1" id="KW-0064">Aspartyl protease</keyword>
<evidence type="ECO:0000313" key="3">
    <source>
        <dbReference type="EMBL" id="RVW29698.1"/>
    </source>
</evidence>
<accession>A0A438D2I7</accession>
<protein>
    <submittedName>
        <fullName evidence="3">Retrovirus-related Pol polyprotein from transposon RE1</fullName>
    </submittedName>
</protein>
<reference evidence="3 4" key="1">
    <citation type="journal article" date="2018" name="PLoS Genet.">
        <title>Population sequencing reveals clonal diversity and ancestral inbreeding in the grapevine cultivar Chardonnay.</title>
        <authorList>
            <person name="Roach M.J."/>
            <person name="Johnson D.L."/>
            <person name="Bohlmann J."/>
            <person name="van Vuuren H.J."/>
            <person name="Jones S.J."/>
            <person name="Pretorius I.S."/>
            <person name="Schmidt S.A."/>
            <person name="Borneman A.R."/>
        </authorList>
    </citation>
    <scope>NUCLEOTIDE SEQUENCE [LARGE SCALE GENOMIC DNA]</scope>
    <source>
        <strain evidence="4">cv. Chardonnay</strain>
        <tissue evidence="3">Leaf</tissue>
    </source>
</reference>
<evidence type="ECO:0000256" key="1">
    <source>
        <dbReference type="ARBA" id="ARBA00022750"/>
    </source>
</evidence>
<dbReference type="InterPro" id="IPR043502">
    <property type="entry name" value="DNA/RNA_pol_sf"/>
</dbReference>
<dbReference type="CDD" id="cd09272">
    <property type="entry name" value="RNase_HI_RT_Ty1"/>
    <property type="match status" value="1"/>
</dbReference>
<feature type="domain" description="Integrase catalytic" evidence="2">
    <location>
        <begin position="324"/>
        <end position="416"/>
    </location>
</feature>
<dbReference type="Pfam" id="PF07727">
    <property type="entry name" value="RVT_2"/>
    <property type="match status" value="1"/>
</dbReference>
<name>A0A438D2I7_VITVI</name>
<dbReference type="GO" id="GO:0003676">
    <property type="term" value="F:nucleic acid binding"/>
    <property type="evidence" value="ECO:0007669"/>
    <property type="project" value="InterPro"/>
</dbReference>
<dbReference type="EMBL" id="QGNW01001828">
    <property type="protein sequence ID" value="RVW29698.1"/>
    <property type="molecule type" value="Genomic_DNA"/>
</dbReference>
<dbReference type="GO" id="GO:0004190">
    <property type="term" value="F:aspartic-type endopeptidase activity"/>
    <property type="evidence" value="ECO:0007669"/>
    <property type="project" value="UniProtKB-KW"/>
</dbReference>
<dbReference type="AlphaFoldDB" id="A0A438D2I7"/>
<dbReference type="Gene3D" id="3.30.420.10">
    <property type="entry name" value="Ribonuclease H-like superfamily/Ribonuclease H"/>
    <property type="match status" value="1"/>
</dbReference>
<dbReference type="InterPro" id="IPR036397">
    <property type="entry name" value="RNaseH_sf"/>
</dbReference>
<evidence type="ECO:0000259" key="2">
    <source>
        <dbReference type="PROSITE" id="PS50994"/>
    </source>
</evidence>
<dbReference type="PANTHER" id="PTHR11439:SF484">
    <property type="entry name" value="REVERSE TRANSCRIPTASE TY1_COPIA-TYPE DOMAIN-CONTAINING PROTEIN"/>
    <property type="match status" value="1"/>
</dbReference>
<gene>
    <name evidence="3" type="primary">RE1_2114</name>
    <name evidence="3" type="ORF">CK203_105770</name>
</gene>
<keyword evidence="1" id="KW-0645">Protease</keyword>
<dbReference type="InterPro" id="IPR025724">
    <property type="entry name" value="GAG-pre-integrase_dom"/>
</dbReference>
<dbReference type="SUPFAM" id="SSF56672">
    <property type="entry name" value="DNA/RNA polymerases"/>
    <property type="match status" value="1"/>
</dbReference>
<dbReference type="Proteomes" id="UP000288805">
    <property type="component" value="Unassembled WGS sequence"/>
</dbReference>
<dbReference type="InterPro" id="IPR001584">
    <property type="entry name" value="Integrase_cat-core"/>
</dbReference>